<keyword evidence="2" id="KW-0472">Membrane</keyword>
<dbReference type="AlphaFoldDB" id="A0A2A2T4J1"/>
<organism evidence="3 4">
    <name type="scientific">Vandammella animalimorsus</name>
    <dbReference type="NCBI Taxonomy" id="2029117"/>
    <lineage>
        <taxon>Bacteria</taxon>
        <taxon>Pseudomonadati</taxon>
        <taxon>Pseudomonadota</taxon>
        <taxon>Betaproteobacteria</taxon>
        <taxon>Burkholderiales</taxon>
        <taxon>Comamonadaceae</taxon>
        <taxon>Vandammella</taxon>
    </lineage>
</organism>
<keyword evidence="1" id="KW-0175">Coiled coil</keyword>
<accession>A0A2A2T4J1</accession>
<protein>
    <submittedName>
        <fullName evidence="3">Uncharacterized protein</fullName>
    </submittedName>
</protein>
<feature type="transmembrane region" description="Helical" evidence="2">
    <location>
        <begin position="90"/>
        <end position="110"/>
    </location>
</feature>
<dbReference type="GeneID" id="93874778"/>
<dbReference type="Proteomes" id="UP000217780">
    <property type="component" value="Unassembled WGS sequence"/>
</dbReference>
<gene>
    <name evidence="3" type="ORF">CLI92_09005</name>
</gene>
<evidence type="ECO:0000313" key="4">
    <source>
        <dbReference type="Proteomes" id="UP000217780"/>
    </source>
</evidence>
<dbReference type="RefSeq" id="WP_095542576.1">
    <property type="nucleotide sequence ID" value="NZ_NSJC01000009.1"/>
</dbReference>
<comment type="caution">
    <text evidence="3">The sequence shown here is derived from an EMBL/GenBank/DDBJ whole genome shotgun (WGS) entry which is preliminary data.</text>
</comment>
<feature type="coiled-coil region" evidence="1">
    <location>
        <begin position="50"/>
        <end position="84"/>
    </location>
</feature>
<name>A0A2A2T4J1_9BURK</name>
<proteinExistence type="predicted"/>
<keyword evidence="2" id="KW-0812">Transmembrane</keyword>
<sequence length="138" mass="14856">MATTRAKKQAATEEAVAPPAIMTTPAQMGMAHGMDAVFVWQQMTDVQKTLGAIDAKLDQHKESVAKLEADIARIKSDVSEFKQIRHTAKVLAWVIGVAAAAFMTVTGYIAKEAWGILKPHAMNAVAKSEPVTQAKSRP</sequence>
<keyword evidence="2" id="KW-1133">Transmembrane helix</keyword>
<evidence type="ECO:0000313" key="3">
    <source>
        <dbReference type="EMBL" id="PAX16462.1"/>
    </source>
</evidence>
<evidence type="ECO:0000256" key="2">
    <source>
        <dbReference type="SAM" id="Phobius"/>
    </source>
</evidence>
<evidence type="ECO:0000256" key="1">
    <source>
        <dbReference type="SAM" id="Coils"/>
    </source>
</evidence>
<reference evidence="3 4" key="1">
    <citation type="submission" date="2017-08" db="EMBL/GenBank/DDBJ databases">
        <title>WGS of Clinical strains of the CDC Group NO-1 linked to zoonotic infections in humans.</title>
        <authorList>
            <person name="Bernier A.-M."/>
            <person name="Bernard K."/>
        </authorList>
    </citation>
    <scope>NUCLEOTIDE SEQUENCE [LARGE SCALE GENOMIC DNA]</scope>
    <source>
        <strain evidence="3 4">NML91-0035</strain>
    </source>
</reference>
<dbReference type="EMBL" id="NTBI01000007">
    <property type="protein sequence ID" value="PAX16462.1"/>
    <property type="molecule type" value="Genomic_DNA"/>
</dbReference>